<sequence length="87" mass="9676">MGDPIGKHAGFPAACPCNDEQWAMKKRCSFALLRIEFLFQIEMHGTSDSFDEDRIDPDPQCYEAGDNQAGDDDSAEYCHHGLPLVKA</sequence>
<evidence type="ECO:0000256" key="1">
    <source>
        <dbReference type="SAM" id="MobiDB-lite"/>
    </source>
</evidence>
<evidence type="ECO:0000313" key="2">
    <source>
        <dbReference type="EMBL" id="MPM95856.1"/>
    </source>
</evidence>
<gene>
    <name evidence="2" type="ORF">SDC9_143012</name>
</gene>
<comment type="caution">
    <text evidence="2">The sequence shown here is derived from an EMBL/GenBank/DDBJ whole genome shotgun (WGS) entry which is preliminary data.</text>
</comment>
<feature type="region of interest" description="Disordered" evidence="1">
    <location>
        <begin position="48"/>
        <end position="73"/>
    </location>
</feature>
<accession>A0A645E2R4</accession>
<reference evidence="2" key="1">
    <citation type="submission" date="2019-08" db="EMBL/GenBank/DDBJ databases">
        <authorList>
            <person name="Kucharzyk K."/>
            <person name="Murdoch R.W."/>
            <person name="Higgins S."/>
            <person name="Loffler F."/>
        </authorList>
    </citation>
    <scope>NUCLEOTIDE SEQUENCE</scope>
</reference>
<organism evidence="2">
    <name type="scientific">bioreactor metagenome</name>
    <dbReference type="NCBI Taxonomy" id="1076179"/>
    <lineage>
        <taxon>unclassified sequences</taxon>
        <taxon>metagenomes</taxon>
        <taxon>ecological metagenomes</taxon>
    </lineage>
</organism>
<protein>
    <submittedName>
        <fullName evidence="2">Uncharacterized protein</fullName>
    </submittedName>
</protein>
<name>A0A645E2R4_9ZZZZ</name>
<proteinExistence type="predicted"/>
<dbReference type="AlphaFoldDB" id="A0A645E2R4"/>
<dbReference type="EMBL" id="VSSQ01042297">
    <property type="protein sequence ID" value="MPM95856.1"/>
    <property type="molecule type" value="Genomic_DNA"/>
</dbReference>